<keyword evidence="6" id="KW-1185">Reference proteome</keyword>
<dbReference type="GO" id="GO:0006412">
    <property type="term" value="P:translation"/>
    <property type="evidence" value="ECO:0007669"/>
    <property type="project" value="InterPro"/>
</dbReference>
<keyword evidence="1 3" id="KW-0689">Ribosomal protein</keyword>
<reference evidence="5" key="1">
    <citation type="submission" date="2022-04" db="EMBL/GenBank/DDBJ databases">
        <title>A functionally conserved STORR gene fusion in Papaver species that diverged 16.8 million years ago.</title>
        <authorList>
            <person name="Catania T."/>
        </authorList>
    </citation>
    <scope>NUCLEOTIDE SEQUENCE</scope>
    <source>
        <strain evidence="5">S-188037</strain>
    </source>
</reference>
<dbReference type="InterPro" id="IPR006846">
    <property type="entry name" value="Ribosomal_eS30"/>
</dbReference>
<evidence type="ECO:0000256" key="1">
    <source>
        <dbReference type="ARBA" id="ARBA00022980"/>
    </source>
</evidence>
<organism evidence="5 6">
    <name type="scientific">Papaver atlanticum</name>
    <dbReference type="NCBI Taxonomy" id="357466"/>
    <lineage>
        <taxon>Eukaryota</taxon>
        <taxon>Viridiplantae</taxon>
        <taxon>Streptophyta</taxon>
        <taxon>Embryophyta</taxon>
        <taxon>Tracheophyta</taxon>
        <taxon>Spermatophyta</taxon>
        <taxon>Magnoliopsida</taxon>
        <taxon>Ranunculales</taxon>
        <taxon>Papaveraceae</taxon>
        <taxon>Papaveroideae</taxon>
        <taxon>Papaver</taxon>
    </lineage>
</organism>
<sequence>MGSKVYGSLARGEKVTGKNPKVAKQDTKKKPRSRTNKRIGGELVFGKGAADELFCVLS</sequence>
<evidence type="ECO:0000256" key="4">
    <source>
        <dbReference type="SAM" id="MobiDB-lite"/>
    </source>
</evidence>
<proteinExistence type="inferred from homology"/>
<dbReference type="Proteomes" id="UP001202328">
    <property type="component" value="Unassembled WGS sequence"/>
</dbReference>
<evidence type="ECO:0000313" key="6">
    <source>
        <dbReference type="Proteomes" id="UP001202328"/>
    </source>
</evidence>
<evidence type="ECO:0000313" key="5">
    <source>
        <dbReference type="EMBL" id="KAI3924793.1"/>
    </source>
</evidence>
<gene>
    <name evidence="5" type="ORF">MKW98_031044</name>
</gene>
<accession>A0AAD4SW03</accession>
<dbReference type="Pfam" id="PF04758">
    <property type="entry name" value="Ribosomal_S30"/>
    <property type="match status" value="1"/>
</dbReference>
<evidence type="ECO:0000256" key="3">
    <source>
        <dbReference type="RuleBase" id="RU364011"/>
    </source>
</evidence>
<dbReference type="GO" id="GO:0005840">
    <property type="term" value="C:ribosome"/>
    <property type="evidence" value="ECO:0007669"/>
    <property type="project" value="UniProtKB-KW"/>
</dbReference>
<dbReference type="GO" id="GO:1990904">
    <property type="term" value="C:ribonucleoprotein complex"/>
    <property type="evidence" value="ECO:0007669"/>
    <property type="project" value="UniProtKB-KW"/>
</dbReference>
<comment type="similarity">
    <text evidence="3">Belongs to the eukaryotic ribosomal protein eS30 family.</text>
</comment>
<dbReference type="EMBL" id="JAJJMB010008256">
    <property type="protein sequence ID" value="KAI3924793.1"/>
    <property type="molecule type" value="Genomic_DNA"/>
</dbReference>
<comment type="caution">
    <text evidence="5">The sequence shown here is derived from an EMBL/GenBank/DDBJ whole genome shotgun (WGS) entry which is preliminary data.</text>
</comment>
<keyword evidence="2 3" id="KW-0687">Ribonucleoprotein</keyword>
<dbReference type="GO" id="GO:0003735">
    <property type="term" value="F:structural constituent of ribosome"/>
    <property type="evidence" value="ECO:0007669"/>
    <property type="project" value="UniProtKB-UniRule"/>
</dbReference>
<protein>
    <recommendedName>
        <fullName evidence="3">40S ribosomal protein S30</fullName>
    </recommendedName>
</protein>
<name>A0AAD4SW03_9MAGN</name>
<evidence type="ECO:0000256" key="2">
    <source>
        <dbReference type="ARBA" id="ARBA00023274"/>
    </source>
</evidence>
<feature type="region of interest" description="Disordered" evidence="4">
    <location>
        <begin position="1"/>
        <end position="39"/>
    </location>
</feature>
<dbReference type="AlphaFoldDB" id="A0AAD4SW03"/>